<evidence type="ECO:0000256" key="2">
    <source>
        <dbReference type="ARBA" id="ARBA00022741"/>
    </source>
</evidence>
<evidence type="ECO:0000256" key="1">
    <source>
        <dbReference type="ARBA" id="ARBA00005752"/>
    </source>
</evidence>
<dbReference type="OrthoDB" id="409189at2759"/>
<evidence type="ECO:0000256" key="8">
    <source>
        <dbReference type="PIRSR" id="PIRSR001589-3"/>
    </source>
</evidence>
<dbReference type="PROSITE" id="PS51278">
    <property type="entry name" value="GATASE_TYPE_2"/>
    <property type="match status" value="1"/>
</dbReference>
<dbReference type="GO" id="GO:0006529">
    <property type="term" value="P:asparagine biosynthetic process"/>
    <property type="evidence" value="ECO:0007669"/>
    <property type="project" value="UniProtKB-KW"/>
</dbReference>
<proteinExistence type="inferred from homology"/>
<evidence type="ECO:0000256" key="3">
    <source>
        <dbReference type="ARBA" id="ARBA00022840"/>
    </source>
</evidence>
<dbReference type="STRING" id="101127.A0A1X2GMR2"/>
<dbReference type="SUPFAM" id="SSF56235">
    <property type="entry name" value="N-terminal nucleophile aminohydrolases (Ntn hydrolases)"/>
    <property type="match status" value="1"/>
</dbReference>
<comment type="similarity">
    <text evidence="1">Belongs to the asparagine synthetase family.</text>
</comment>
<dbReference type="CDD" id="cd01991">
    <property type="entry name" value="Asn_synthase_B_C"/>
    <property type="match status" value="1"/>
</dbReference>
<reference evidence="10 11" key="1">
    <citation type="submission" date="2016-07" db="EMBL/GenBank/DDBJ databases">
        <title>Pervasive Adenine N6-methylation of Active Genes in Fungi.</title>
        <authorList>
            <consortium name="DOE Joint Genome Institute"/>
            <person name="Mondo S.J."/>
            <person name="Dannebaum R.O."/>
            <person name="Kuo R.C."/>
            <person name="Labutti K."/>
            <person name="Haridas S."/>
            <person name="Kuo A."/>
            <person name="Salamov A."/>
            <person name="Ahrendt S.R."/>
            <person name="Lipzen A."/>
            <person name="Sullivan W."/>
            <person name="Andreopoulos W.B."/>
            <person name="Clum A."/>
            <person name="Lindquist E."/>
            <person name="Daum C."/>
            <person name="Ramamoorthy G.K."/>
            <person name="Gryganskyi A."/>
            <person name="Culley D."/>
            <person name="Magnuson J.K."/>
            <person name="James T.Y."/>
            <person name="O'Malley M.A."/>
            <person name="Stajich J.E."/>
            <person name="Spatafora J.W."/>
            <person name="Visel A."/>
            <person name="Grigoriev I.V."/>
        </authorList>
    </citation>
    <scope>NUCLEOTIDE SEQUENCE [LARGE SCALE GENOMIC DNA]</scope>
    <source>
        <strain evidence="10 11">NRRL 3301</strain>
    </source>
</reference>
<dbReference type="NCBIfam" id="TIGR01536">
    <property type="entry name" value="asn_synth_AEB"/>
    <property type="match status" value="1"/>
</dbReference>
<dbReference type="Pfam" id="PF13537">
    <property type="entry name" value="GATase_7"/>
    <property type="match status" value="1"/>
</dbReference>
<evidence type="ECO:0000256" key="5">
    <source>
        <dbReference type="PIRNR" id="PIRNR001589"/>
    </source>
</evidence>
<comment type="caution">
    <text evidence="10">The sequence shown here is derived from an EMBL/GenBank/DDBJ whole genome shotgun (WGS) entry which is preliminary data.</text>
</comment>
<keyword evidence="2 5" id="KW-0547">Nucleotide-binding</keyword>
<feature type="binding site" evidence="7">
    <location>
        <position position="106"/>
    </location>
    <ligand>
        <name>L-glutamine</name>
        <dbReference type="ChEBI" id="CHEBI:58359"/>
    </ligand>
</feature>
<dbReference type="GO" id="GO:0004066">
    <property type="term" value="F:asparagine synthase (glutamine-hydrolyzing) activity"/>
    <property type="evidence" value="ECO:0007669"/>
    <property type="project" value="InterPro"/>
</dbReference>
<dbReference type="SUPFAM" id="SSF52402">
    <property type="entry name" value="Adenine nucleotide alpha hydrolases-like"/>
    <property type="match status" value="1"/>
</dbReference>
<name>A0A1X2GMR2_9FUNG</name>
<dbReference type="EMBL" id="MCGT01000008">
    <property type="protein sequence ID" value="ORX57444.1"/>
    <property type="molecule type" value="Genomic_DNA"/>
</dbReference>
<dbReference type="GO" id="GO:0005524">
    <property type="term" value="F:ATP binding"/>
    <property type="evidence" value="ECO:0007669"/>
    <property type="project" value="UniProtKB-KW"/>
</dbReference>
<dbReference type="InterPro" id="IPR033738">
    <property type="entry name" value="AsnB_N"/>
</dbReference>
<dbReference type="PIRSF" id="PIRSF001589">
    <property type="entry name" value="Asn_synthetase_glu-h"/>
    <property type="match status" value="1"/>
</dbReference>
<dbReference type="Pfam" id="PF00733">
    <property type="entry name" value="Asn_synthase"/>
    <property type="match status" value="1"/>
</dbReference>
<dbReference type="Proteomes" id="UP000242146">
    <property type="component" value="Unassembled WGS sequence"/>
</dbReference>
<dbReference type="InterPro" id="IPR014729">
    <property type="entry name" value="Rossmann-like_a/b/a_fold"/>
</dbReference>
<keyword evidence="6" id="KW-0061">Asparagine biosynthesis</keyword>
<protein>
    <submittedName>
        <fullName evidence="10">Asparagine synthase</fullName>
    </submittedName>
</protein>
<dbReference type="GO" id="GO:0005829">
    <property type="term" value="C:cytosol"/>
    <property type="evidence" value="ECO:0007669"/>
    <property type="project" value="TreeGrafter"/>
</dbReference>
<evidence type="ECO:0000259" key="9">
    <source>
        <dbReference type="PROSITE" id="PS51278"/>
    </source>
</evidence>
<keyword evidence="3 5" id="KW-0067">ATP-binding</keyword>
<dbReference type="Gene3D" id="3.40.50.620">
    <property type="entry name" value="HUPs"/>
    <property type="match status" value="2"/>
</dbReference>
<evidence type="ECO:0000256" key="7">
    <source>
        <dbReference type="PIRSR" id="PIRSR001589-2"/>
    </source>
</evidence>
<evidence type="ECO:0000256" key="4">
    <source>
        <dbReference type="ARBA" id="ARBA00022962"/>
    </source>
</evidence>
<dbReference type="InterPro" id="IPR051786">
    <property type="entry name" value="ASN_synthetase/amidase"/>
</dbReference>
<keyword evidence="11" id="KW-1185">Reference proteome</keyword>
<dbReference type="Gene3D" id="3.60.20.10">
    <property type="entry name" value="Glutamine Phosphoribosylpyrophosphate, subunit 1, domain 1"/>
    <property type="match status" value="1"/>
</dbReference>
<dbReference type="InterPro" id="IPR006426">
    <property type="entry name" value="Asn_synth_AEB"/>
</dbReference>
<evidence type="ECO:0000256" key="6">
    <source>
        <dbReference type="PIRSR" id="PIRSR001589-1"/>
    </source>
</evidence>
<dbReference type="InterPro" id="IPR017932">
    <property type="entry name" value="GATase_2_dom"/>
</dbReference>
<keyword evidence="4 6" id="KW-0315">Glutamine amidotransferase</keyword>
<dbReference type="PANTHER" id="PTHR43284">
    <property type="entry name" value="ASPARAGINE SYNTHETASE (GLUTAMINE-HYDROLYZING)"/>
    <property type="match status" value="1"/>
</dbReference>
<dbReference type="InterPro" id="IPR029055">
    <property type="entry name" value="Ntn_hydrolases_N"/>
</dbReference>
<feature type="site" description="Important for beta-aspartyl-AMP intermediate formation" evidence="8">
    <location>
        <position position="376"/>
    </location>
</feature>
<sequence length="663" mass="74724">MCGITAYFYIDPPKDAKSTYPALDLQKSMDAIYSRGPDSNGTYVSPCGRCGLGHVRLSIIDLSGGQQPLSNASNTVHAVVNGELYDHDRLMAELESKGHKFKTRSDSELALHFYEDYDTDFLEKLRGEFACAIWDERKKRFLIARDRFGIKPMYYTIYNGVFMAASEIKALIGLGWKPEWDVNSIVHNGPICDYRTCFKGVYKVPPGHYLLVSASGSIDIKQYWDADYPDKNIEDPRSVEEMIKGVHDRVLEAVRLRLRADVPLGIYLSGGLDSSAIAGVATHLLRQKDPNAKVEAFSISFTESGKYDEGEIAERTAAHVGANFHKLPVTQADMVANFEETVWHIEQPTSNLNTVGKFLLSKFVRDNGYKVVMTGEGSDEHFIGYGAFEKDYLREPDNSTPGGFGRLTDEERRKLYENQSRDESSVMGSSEIKNEYIPKARWTGSTAQDSAGRSFCLPKEYYSETVTNYHGMPDPGSSYLDALNAVTRSKARTKWHPVHGTLYLECRTFLPNYLCNHLGDRIEMAHSIEARTPFLDHPLAEYVNSLPPSVKLCGKDENGKYLNEKWVLKKAMEPYITKEILERTKHPYVAPTANPEEEPIVAILEKLVTKENIARLGFLNWEECARKKESVIKTGNPNDYKNMLQVMSLCVLSDRFNVPPATI</sequence>
<evidence type="ECO:0000313" key="10">
    <source>
        <dbReference type="EMBL" id="ORX57444.1"/>
    </source>
</evidence>
<gene>
    <name evidence="10" type="ORF">DM01DRAFT_1319329</name>
</gene>
<accession>A0A1X2GMR2</accession>
<dbReference type="CDD" id="cd00712">
    <property type="entry name" value="AsnB"/>
    <property type="match status" value="1"/>
</dbReference>
<keyword evidence="6" id="KW-0028">Amino-acid biosynthesis</keyword>
<organism evidence="10 11">
    <name type="scientific">Hesseltinella vesiculosa</name>
    <dbReference type="NCBI Taxonomy" id="101127"/>
    <lineage>
        <taxon>Eukaryota</taxon>
        <taxon>Fungi</taxon>
        <taxon>Fungi incertae sedis</taxon>
        <taxon>Mucoromycota</taxon>
        <taxon>Mucoromycotina</taxon>
        <taxon>Mucoromycetes</taxon>
        <taxon>Mucorales</taxon>
        <taxon>Cunninghamellaceae</taxon>
        <taxon>Hesseltinella</taxon>
    </lineage>
</organism>
<dbReference type="AlphaFoldDB" id="A0A1X2GMR2"/>
<evidence type="ECO:0000313" key="11">
    <source>
        <dbReference type="Proteomes" id="UP000242146"/>
    </source>
</evidence>
<feature type="active site" description="For GATase activity" evidence="6">
    <location>
        <position position="2"/>
    </location>
</feature>
<dbReference type="InterPro" id="IPR001962">
    <property type="entry name" value="Asn_synthase"/>
</dbReference>
<dbReference type="PANTHER" id="PTHR43284:SF1">
    <property type="entry name" value="ASPARAGINE SYNTHETASE"/>
    <property type="match status" value="1"/>
</dbReference>
<feature type="domain" description="Glutamine amidotransferase type-2" evidence="9">
    <location>
        <begin position="2"/>
        <end position="215"/>
    </location>
</feature>
<feature type="binding site" evidence="7">
    <location>
        <position position="299"/>
    </location>
    <ligand>
        <name>ATP</name>
        <dbReference type="ChEBI" id="CHEBI:30616"/>
    </ligand>
</feature>